<evidence type="ECO:0000256" key="2">
    <source>
        <dbReference type="SAM" id="Phobius"/>
    </source>
</evidence>
<dbReference type="AlphaFoldDB" id="A0AAD4QQX0"/>
<keyword evidence="5" id="KW-1185">Reference proteome</keyword>
<feature type="transmembrane region" description="Helical" evidence="2">
    <location>
        <begin position="342"/>
        <end position="359"/>
    </location>
</feature>
<proteinExistence type="predicted"/>
<dbReference type="Proteomes" id="UP001203297">
    <property type="component" value="Unassembled WGS sequence"/>
</dbReference>
<dbReference type="Pfam" id="PF12051">
    <property type="entry name" value="DUF3533"/>
    <property type="match status" value="1"/>
</dbReference>
<evidence type="ECO:0000259" key="3">
    <source>
        <dbReference type="Pfam" id="PF12051"/>
    </source>
</evidence>
<feature type="transmembrane region" description="Helical" evidence="2">
    <location>
        <begin position="266"/>
        <end position="286"/>
    </location>
</feature>
<dbReference type="InterPro" id="IPR053001">
    <property type="entry name" value="MNNG_permease-like"/>
</dbReference>
<keyword evidence="2" id="KW-0472">Membrane</keyword>
<gene>
    <name evidence="4" type="ORF">B0F90DRAFT_1624843</name>
</gene>
<dbReference type="GO" id="GO:0016020">
    <property type="term" value="C:membrane"/>
    <property type="evidence" value="ECO:0007669"/>
    <property type="project" value="TreeGrafter"/>
</dbReference>
<evidence type="ECO:0000313" key="5">
    <source>
        <dbReference type="Proteomes" id="UP001203297"/>
    </source>
</evidence>
<keyword evidence="2" id="KW-0812">Transmembrane</keyword>
<dbReference type="EMBL" id="WTXG01000005">
    <property type="protein sequence ID" value="KAI0305594.1"/>
    <property type="molecule type" value="Genomic_DNA"/>
</dbReference>
<dbReference type="InterPro" id="IPR022703">
    <property type="entry name" value="DUF3533"/>
</dbReference>
<feature type="transmembrane region" description="Helical" evidence="2">
    <location>
        <begin position="307"/>
        <end position="330"/>
    </location>
</feature>
<feature type="region of interest" description="Disordered" evidence="1">
    <location>
        <begin position="1"/>
        <end position="33"/>
    </location>
</feature>
<reference evidence="4" key="1">
    <citation type="journal article" date="2022" name="New Phytol.">
        <title>Evolutionary transition to the ectomycorrhizal habit in the genomes of a hyperdiverse lineage of mushroom-forming fungi.</title>
        <authorList>
            <person name="Looney B."/>
            <person name="Miyauchi S."/>
            <person name="Morin E."/>
            <person name="Drula E."/>
            <person name="Courty P.E."/>
            <person name="Kohler A."/>
            <person name="Kuo A."/>
            <person name="LaButti K."/>
            <person name="Pangilinan J."/>
            <person name="Lipzen A."/>
            <person name="Riley R."/>
            <person name="Andreopoulos W."/>
            <person name="He G."/>
            <person name="Johnson J."/>
            <person name="Nolan M."/>
            <person name="Tritt A."/>
            <person name="Barry K.W."/>
            <person name="Grigoriev I.V."/>
            <person name="Nagy L.G."/>
            <person name="Hibbett D."/>
            <person name="Henrissat B."/>
            <person name="Matheny P.B."/>
            <person name="Labbe J."/>
            <person name="Martin F.M."/>
        </authorList>
    </citation>
    <scope>NUCLEOTIDE SEQUENCE</scope>
    <source>
        <strain evidence="4">BPL690</strain>
    </source>
</reference>
<keyword evidence="2" id="KW-1133">Transmembrane helix</keyword>
<dbReference type="PANTHER" id="PTHR34814">
    <property type="entry name" value="NITROSOGUANIDINE RESISTANCE PROTEIN SNG1"/>
    <property type="match status" value="1"/>
</dbReference>
<feature type="transmembrane region" description="Helical" evidence="2">
    <location>
        <begin position="371"/>
        <end position="392"/>
    </location>
</feature>
<feature type="domain" description="DUF3533" evidence="3">
    <location>
        <begin position="68"/>
        <end position="439"/>
    </location>
</feature>
<feature type="transmembrane region" description="Helical" evidence="2">
    <location>
        <begin position="427"/>
        <end position="447"/>
    </location>
</feature>
<protein>
    <recommendedName>
        <fullName evidence="3">DUF3533 domain-containing protein</fullName>
    </recommendedName>
</protein>
<organism evidence="4 5">
    <name type="scientific">Multifurca ochricompacta</name>
    <dbReference type="NCBI Taxonomy" id="376703"/>
    <lineage>
        <taxon>Eukaryota</taxon>
        <taxon>Fungi</taxon>
        <taxon>Dikarya</taxon>
        <taxon>Basidiomycota</taxon>
        <taxon>Agaricomycotina</taxon>
        <taxon>Agaricomycetes</taxon>
        <taxon>Russulales</taxon>
        <taxon>Russulaceae</taxon>
        <taxon>Multifurca</taxon>
    </lineage>
</organism>
<dbReference type="PANTHER" id="PTHR34814:SF1">
    <property type="entry name" value="NITROSOGUANIDINE RESISTANCE PROTEIN SNG1"/>
    <property type="match status" value="1"/>
</dbReference>
<feature type="compositionally biased region" description="Low complexity" evidence="1">
    <location>
        <begin position="8"/>
        <end position="29"/>
    </location>
</feature>
<feature type="transmembrane region" description="Helical" evidence="2">
    <location>
        <begin position="58"/>
        <end position="84"/>
    </location>
</feature>
<evidence type="ECO:0000313" key="4">
    <source>
        <dbReference type="EMBL" id="KAI0305594.1"/>
    </source>
</evidence>
<accession>A0AAD4QQX0</accession>
<name>A0AAD4QQX0_9AGAM</name>
<evidence type="ECO:0000256" key="1">
    <source>
        <dbReference type="SAM" id="MobiDB-lite"/>
    </source>
</evidence>
<sequence length="471" mass="52421">MDTGPALLSRSQSPSLSSQPGGQPGLSSSKHTTTKHPLPWFSESYFSNEPATAAARKVYIVILTSRGILLILFIFSVLSIYWGALWQTPTHVYNLNGWVVDFDGGEVGQFVSRAVVASSGSPTAITWNAVSTELFPNGTHDLEDAVVQEKAWVIIAISPNATETLNTAVIVADNTYISNRTVSVYTAEARSENAYRMVVHPNVGVNTLLDGITEAFNAQYITGVPRKSPNLTTLLVNAPMLVSQPISYTIINARPFDVPVATAVDFVGLIYLLILSFVVAMAHYVARVDATHLEDRLTFEWLIVIRIVNPVIMYFFISCFYSLLSVAFQVPFNRYYGSSGFVIYWMMSWLAMCALGGAVESMMTILTPRFIPFFLLLWIIVNVSVCIFPPTLLPGVYHYGYATPFYNVQRTVRAIIFGTRNQIGLNFGVQIAWTFLSWCTLILFQYIKRRQSIRAYEVMVGTTIEPKSDEP</sequence>
<comment type="caution">
    <text evidence="4">The sequence shown here is derived from an EMBL/GenBank/DDBJ whole genome shotgun (WGS) entry which is preliminary data.</text>
</comment>